<feature type="region of interest" description="Disordered" evidence="1">
    <location>
        <begin position="1"/>
        <end position="36"/>
    </location>
</feature>
<evidence type="ECO:0000313" key="2">
    <source>
        <dbReference type="EMBL" id="GEZ23334.1"/>
    </source>
</evidence>
<proteinExistence type="predicted"/>
<gene>
    <name evidence="2" type="ORF">Tci_495307</name>
</gene>
<sequence>MKKMKTLLLDKTKGKGRESQERTINPQRHLQHPRKPPKVTLYLNLLKLEDPEGDQYPCDLRKPLPLKGHLGHLTIAAEYICDNDLEYLKSTDSKRKYTTSTTKTKVARAQLNMFSKHDVFSLIKILCVVSVKVEKLHGYGYLEKIMVRRADQQLYKFKEGDFINLHLNDIKDMLHLVVQHKLFHLDGEVIVDLVVALCMFTRSLIIKKRVEDVQLGVESYQKKLSITKPQRDFPRISAKELYIPSFEPPGVVYEDLSHQKCKTQILKI</sequence>
<evidence type="ECO:0000256" key="1">
    <source>
        <dbReference type="SAM" id="MobiDB-lite"/>
    </source>
</evidence>
<organism evidence="2">
    <name type="scientific">Tanacetum cinerariifolium</name>
    <name type="common">Dalmatian daisy</name>
    <name type="synonym">Chrysanthemum cinerariifolium</name>
    <dbReference type="NCBI Taxonomy" id="118510"/>
    <lineage>
        <taxon>Eukaryota</taxon>
        <taxon>Viridiplantae</taxon>
        <taxon>Streptophyta</taxon>
        <taxon>Embryophyta</taxon>
        <taxon>Tracheophyta</taxon>
        <taxon>Spermatophyta</taxon>
        <taxon>Magnoliopsida</taxon>
        <taxon>eudicotyledons</taxon>
        <taxon>Gunneridae</taxon>
        <taxon>Pentapetalae</taxon>
        <taxon>asterids</taxon>
        <taxon>campanulids</taxon>
        <taxon>Asterales</taxon>
        <taxon>Asteraceae</taxon>
        <taxon>Asteroideae</taxon>
        <taxon>Anthemideae</taxon>
        <taxon>Anthemidinae</taxon>
        <taxon>Tanacetum</taxon>
    </lineage>
</organism>
<dbReference type="EMBL" id="BKCJ010255213">
    <property type="protein sequence ID" value="GEZ23334.1"/>
    <property type="molecule type" value="Genomic_DNA"/>
</dbReference>
<name>A0A699I9R1_TANCI</name>
<accession>A0A699I9R1</accession>
<feature type="compositionally biased region" description="Basic and acidic residues" evidence="1">
    <location>
        <begin position="8"/>
        <end position="21"/>
    </location>
</feature>
<dbReference type="AlphaFoldDB" id="A0A699I9R1"/>
<protein>
    <submittedName>
        <fullName evidence="2">Uncharacterized protein</fullName>
    </submittedName>
</protein>
<reference evidence="2" key="1">
    <citation type="journal article" date="2019" name="Sci. Rep.">
        <title>Draft genome of Tanacetum cinerariifolium, the natural source of mosquito coil.</title>
        <authorList>
            <person name="Yamashiro T."/>
            <person name="Shiraishi A."/>
            <person name="Satake H."/>
            <person name="Nakayama K."/>
        </authorList>
    </citation>
    <scope>NUCLEOTIDE SEQUENCE</scope>
</reference>
<comment type="caution">
    <text evidence="2">The sequence shown here is derived from an EMBL/GenBank/DDBJ whole genome shotgun (WGS) entry which is preliminary data.</text>
</comment>